<reference evidence="3 4" key="1">
    <citation type="submission" date="2014-03" db="EMBL/GenBank/DDBJ databases">
        <title>Genomics of Bifidobacteria.</title>
        <authorList>
            <person name="Ventura M."/>
            <person name="Milani C."/>
            <person name="Lugli G.A."/>
        </authorList>
    </citation>
    <scope>NUCLEOTIDE SEQUENCE [LARGE SCALE GENOMIC DNA]</scope>
    <source>
        <strain evidence="3 4">LMG 11597</strain>
    </source>
</reference>
<keyword evidence="4" id="KW-1185">Reference proteome</keyword>
<proteinExistence type="predicted"/>
<gene>
    <name evidence="3" type="ORF">BISU_2097</name>
</gene>
<dbReference type="GO" id="GO:0016787">
    <property type="term" value="F:hydrolase activity"/>
    <property type="evidence" value="ECO:0007669"/>
    <property type="project" value="UniProtKB-KW"/>
</dbReference>
<evidence type="ECO:0000256" key="1">
    <source>
        <dbReference type="SAM" id="MobiDB-lite"/>
    </source>
</evidence>
<dbReference type="CDD" id="cd00077">
    <property type="entry name" value="HDc"/>
    <property type="match status" value="1"/>
</dbReference>
<evidence type="ECO:0000313" key="3">
    <source>
        <dbReference type="EMBL" id="KFI98895.1"/>
    </source>
</evidence>
<keyword evidence="3" id="KW-0378">Hydrolase</keyword>
<organism evidence="3 4">
    <name type="scientific">Bifidobacterium subtile</name>
    <dbReference type="NCBI Taxonomy" id="77635"/>
    <lineage>
        <taxon>Bacteria</taxon>
        <taxon>Bacillati</taxon>
        <taxon>Actinomycetota</taxon>
        <taxon>Actinomycetes</taxon>
        <taxon>Bifidobacteriales</taxon>
        <taxon>Bifidobacteriaceae</taxon>
        <taxon>Bifidobacterium</taxon>
    </lineage>
</organism>
<comment type="caution">
    <text evidence="3">The sequence shown here is derived from an EMBL/GenBank/DDBJ whole genome shotgun (WGS) entry which is preliminary data.</text>
</comment>
<dbReference type="AlphaFoldDB" id="A0A087DTP5"/>
<dbReference type="Gene3D" id="1.10.3210.10">
    <property type="entry name" value="Hypothetical protein af1432"/>
    <property type="match status" value="1"/>
</dbReference>
<evidence type="ECO:0000259" key="2">
    <source>
        <dbReference type="Pfam" id="PF01966"/>
    </source>
</evidence>
<dbReference type="InterPro" id="IPR006674">
    <property type="entry name" value="HD_domain"/>
</dbReference>
<feature type="region of interest" description="Disordered" evidence="1">
    <location>
        <begin position="131"/>
        <end position="192"/>
    </location>
</feature>
<feature type="compositionally biased region" description="Low complexity" evidence="1">
    <location>
        <begin position="135"/>
        <end position="165"/>
    </location>
</feature>
<name>A0A087DTP5_9BIFI</name>
<dbReference type="STRING" id="77635.BISU_2097"/>
<evidence type="ECO:0000313" key="4">
    <source>
        <dbReference type="Proteomes" id="UP000029055"/>
    </source>
</evidence>
<dbReference type="Proteomes" id="UP000029055">
    <property type="component" value="Unassembled WGS sequence"/>
</dbReference>
<dbReference type="Pfam" id="PF01966">
    <property type="entry name" value="HD"/>
    <property type="match status" value="1"/>
</dbReference>
<dbReference type="eggNOG" id="COG2206">
    <property type="taxonomic scope" value="Bacteria"/>
</dbReference>
<feature type="domain" description="HD" evidence="2">
    <location>
        <begin position="218"/>
        <end position="321"/>
    </location>
</feature>
<dbReference type="EMBL" id="JGZR01000016">
    <property type="protein sequence ID" value="KFI98895.1"/>
    <property type="molecule type" value="Genomic_DNA"/>
</dbReference>
<sequence>MLCAVSSKTVKPQSLAIFGFEKPHTTTHGSHDEGIRRTTAYAAHERVRHDEIVREEFHTSQHIYNGRMTGIIPTLAQADELHRAIAPSQEAYDLIHTHCVIIATITRQLVHRQNALFVRRCTLPADAAELGGRQPASSAAPMSGSATVLEQTAQSLQSAQSMQLTGSEHSAQQTQPTGPASQSTQSADRDAADDNGVAVPAVLPTDGVSGGTVPPYLLDERLAVLGAMLHDIGTYKVLKDDGSDGGALSFDGPRYILHGLLGYEYLLEQGVDESVAQFARNHTGVGLTSAQVKAQHLPLPDGDYVPMTLEQEVVMVADKYHSKSIPPKFLTAEAYAAKAGRYGEANKRQWLELVAKYGTPDIPALAKRFGMRLVQ</sequence>
<feature type="compositionally biased region" description="Polar residues" evidence="1">
    <location>
        <begin position="166"/>
        <end position="186"/>
    </location>
</feature>
<dbReference type="InterPro" id="IPR003607">
    <property type="entry name" value="HD/PDEase_dom"/>
</dbReference>
<protein>
    <submittedName>
        <fullName evidence="3">Phosphohydrolase</fullName>
    </submittedName>
</protein>
<accession>A0A087DTP5</accession>
<dbReference type="SUPFAM" id="SSF109604">
    <property type="entry name" value="HD-domain/PDEase-like"/>
    <property type="match status" value="1"/>
</dbReference>